<dbReference type="EMBL" id="JACHNZ010000014">
    <property type="protein sequence ID" value="MBB4631891.1"/>
    <property type="molecule type" value="Genomic_DNA"/>
</dbReference>
<dbReference type="RefSeq" id="WP_184067401.1">
    <property type="nucleotide sequence ID" value="NZ_JACHNZ010000014.1"/>
</dbReference>
<organism evidence="1 2">
    <name type="scientific">Sphingosinicella soli</name>
    <dbReference type="NCBI Taxonomy" id="333708"/>
    <lineage>
        <taxon>Bacteria</taxon>
        <taxon>Pseudomonadati</taxon>
        <taxon>Pseudomonadota</taxon>
        <taxon>Alphaproteobacteria</taxon>
        <taxon>Sphingomonadales</taxon>
        <taxon>Sphingosinicellaceae</taxon>
        <taxon>Sphingosinicella</taxon>
    </lineage>
</organism>
<comment type="caution">
    <text evidence="1">The sequence shown here is derived from an EMBL/GenBank/DDBJ whole genome shotgun (WGS) entry which is preliminary data.</text>
</comment>
<name>A0A7W7B0S5_9SPHN</name>
<proteinExistence type="predicted"/>
<evidence type="ECO:0008006" key="3">
    <source>
        <dbReference type="Google" id="ProtNLM"/>
    </source>
</evidence>
<reference evidence="1 2" key="1">
    <citation type="submission" date="2020-08" db="EMBL/GenBank/DDBJ databases">
        <title>Genomic Encyclopedia of Type Strains, Phase IV (KMG-IV): sequencing the most valuable type-strain genomes for metagenomic binning, comparative biology and taxonomic classification.</title>
        <authorList>
            <person name="Goeker M."/>
        </authorList>
    </citation>
    <scope>NUCLEOTIDE SEQUENCE [LARGE SCALE GENOMIC DNA]</scope>
    <source>
        <strain evidence="1 2">DSM 17328</strain>
    </source>
</reference>
<sequence>MTKPLLICDCDEVLLHFAGPFRTYLDEAHALELNFESFALSGNIRRKADGGLIARGEVSGLVDGFFANAMEGQPVVDGAVDALATLSGHYEIVILTNIRDTYRDRRRAQIAALGMPFPVYVNDGPKGPAVTTLMREHSRDAAVFIDDLPPHHSSVKRDAPHVHRLHMVADPELRPLIPAADDAHARIDIWSEALPYLLRQAAP</sequence>
<dbReference type="Proteomes" id="UP000566324">
    <property type="component" value="Unassembled WGS sequence"/>
</dbReference>
<accession>A0A7W7B0S5</accession>
<evidence type="ECO:0000313" key="1">
    <source>
        <dbReference type="EMBL" id="MBB4631891.1"/>
    </source>
</evidence>
<dbReference type="InterPro" id="IPR036412">
    <property type="entry name" value="HAD-like_sf"/>
</dbReference>
<evidence type="ECO:0000313" key="2">
    <source>
        <dbReference type="Proteomes" id="UP000566324"/>
    </source>
</evidence>
<gene>
    <name evidence="1" type="ORF">GGQ98_001507</name>
</gene>
<keyword evidence="2" id="KW-1185">Reference proteome</keyword>
<dbReference type="SUPFAM" id="SSF56784">
    <property type="entry name" value="HAD-like"/>
    <property type="match status" value="1"/>
</dbReference>
<dbReference type="AlphaFoldDB" id="A0A7W7B0S5"/>
<protein>
    <recommendedName>
        <fullName evidence="3">HAD family hydrolase</fullName>
    </recommendedName>
</protein>